<dbReference type="GO" id="GO:0004852">
    <property type="term" value="F:uroporphyrinogen-III synthase activity"/>
    <property type="evidence" value="ECO:0007669"/>
    <property type="project" value="InterPro"/>
</dbReference>
<evidence type="ECO:0000313" key="2">
    <source>
        <dbReference type="EMBL" id="ERL46498.1"/>
    </source>
</evidence>
<dbReference type="Pfam" id="PF02602">
    <property type="entry name" value="HEM4"/>
    <property type="match status" value="1"/>
</dbReference>
<dbReference type="eggNOG" id="COG1587">
    <property type="taxonomic scope" value="Bacteria"/>
</dbReference>
<dbReference type="InterPro" id="IPR039793">
    <property type="entry name" value="UROS/Hem4"/>
</dbReference>
<keyword evidence="3" id="KW-1185">Reference proteome</keyword>
<proteinExistence type="predicted"/>
<name>U2WSG1_9PROT</name>
<feature type="domain" description="Tetrapyrrole biosynthesis uroporphyrinogen III synthase" evidence="1">
    <location>
        <begin position="15"/>
        <end position="235"/>
    </location>
</feature>
<dbReference type="GO" id="GO:0006780">
    <property type="term" value="P:uroporphyrinogen III biosynthetic process"/>
    <property type="evidence" value="ECO:0007669"/>
    <property type="project" value="InterPro"/>
</dbReference>
<comment type="caution">
    <text evidence="2">The sequence shown here is derived from an EMBL/GenBank/DDBJ whole genome shotgun (WGS) entry which is preliminary data.</text>
</comment>
<dbReference type="SUPFAM" id="SSF69618">
    <property type="entry name" value="HemD-like"/>
    <property type="match status" value="1"/>
</dbReference>
<dbReference type="Proteomes" id="UP000016762">
    <property type="component" value="Unassembled WGS sequence"/>
</dbReference>
<dbReference type="EMBL" id="AWXE01000004">
    <property type="protein sequence ID" value="ERL46498.1"/>
    <property type="molecule type" value="Genomic_DNA"/>
</dbReference>
<dbReference type="Gene3D" id="3.40.50.10090">
    <property type="match status" value="2"/>
</dbReference>
<dbReference type="PANTHER" id="PTHR40082:SF1">
    <property type="entry name" value="BLR5956 PROTEIN"/>
    <property type="match status" value="1"/>
</dbReference>
<protein>
    <recommendedName>
        <fullName evidence="1">Tetrapyrrole biosynthesis uroporphyrinogen III synthase domain-containing protein</fullName>
    </recommendedName>
</protein>
<evidence type="ECO:0000259" key="1">
    <source>
        <dbReference type="Pfam" id="PF02602"/>
    </source>
</evidence>
<reference evidence="2 3" key="1">
    <citation type="journal article" date="2014" name="FEMS Microbiol. Ecol.">
        <title>Genomic differentiation among two strains of the PS1 clade isolated from geographically separated marine habitats.</title>
        <authorList>
            <person name="Jimenez-Infante F."/>
            <person name="Ngugi D.K."/>
            <person name="Alam I."/>
            <person name="Rashid M."/>
            <person name="Baalawi W."/>
            <person name="Kamau A.A."/>
            <person name="Bajic V.B."/>
            <person name="Stingl U."/>
        </authorList>
    </citation>
    <scope>NUCLEOTIDE SEQUENCE [LARGE SCALE GENOMIC DNA]</scope>
    <source>
        <strain evidence="2 3">RS24</strain>
    </source>
</reference>
<dbReference type="InterPro" id="IPR036108">
    <property type="entry name" value="4pyrrol_syn_uPrphyn_synt_sf"/>
</dbReference>
<dbReference type="CDD" id="cd06578">
    <property type="entry name" value="HemD"/>
    <property type="match status" value="1"/>
</dbReference>
<accession>U2WSG1</accession>
<dbReference type="RefSeq" id="WP_021777476.1">
    <property type="nucleotide sequence ID" value="NZ_AWXE01000004.1"/>
</dbReference>
<dbReference type="STRING" id="1397666.RS24_01501"/>
<dbReference type="InterPro" id="IPR003754">
    <property type="entry name" value="4pyrrol_synth_uPrphyn_synth"/>
</dbReference>
<dbReference type="OrthoDB" id="7163809at2"/>
<evidence type="ECO:0000313" key="3">
    <source>
        <dbReference type="Proteomes" id="UP000016762"/>
    </source>
</evidence>
<organism evidence="2 3">
    <name type="scientific">Candidatus Micropelagius thuwalensis</name>
    <dbReference type="NCBI Taxonomy" id="1397666"/>
    <lineage>
        <taxon>Bacteria</taxon>
        <taxon>Pseudomonadati</taxon>
        <taxon>Pseudomonadota</taxon>
        <taxon>Alphaproteobacteria</taxon>
        <taxon>PS1 clade</taxon>
        <taxon>Candidatus Micropelagius</taxon>
    </lineage>
</organism>
<gene>
    <name evidence="2" type="ORF">RS24_01501</name>
</gene>
<sequence length="239" mass="25217">MHILLTRPKDDIPALKNKLIEQGFTVSACPMLDINILPVEEVDSQTSQILDAAQAYLFTSANGVRAASHHGLTQNSERPVFAVGPATADACKAAGFQTVSEAGGDVRSLVEMIKGTNTPHISGALVHISGRDQTGNLVEQLCDAGYDAASVVLYRADTIPAFPDNIATQLISGEIDAVMFYSSRTAKHFVALTTLAGIKLSMTAYCLSEAVAKILRQAGVANIKVAATTTEESMLALLA</sequence>
<dbReference type="PANTHER" id="PTHR40082">
    <property type="entry name" value="BLR5956 PROTEIN"/>
    <property type="match status" value="1"/>
</dbReference>
<dbReference type="AlphaFoldDB" id="U2WSG1"/>